<feature type="coiled-coil region" evidence="1">
    <location>
        <begin position="682"/>
        <end position="744"/>
    </location>
</feature>
<gene>
    <name evidence="4" type="primary">LOC105666738</name>
</gene>
<evidence type="ECO:0000256" key="2">
    <source>
        <dbReference type="SAM" id="MobiDB-lite"/>
    </source>
</evidence>
<feature type="region of interest" description="Disordered" evidence="2">
    <location>
        <begin position="872"/>
        <end position="892"/>
    </location>
</feature>
<keyword evidence="3" id="KW-1185">Reference proteome</keyword>
<evidence type="ECO:0000256" key="1">
    <source>
        <dbReference type="SAM" id="Coils"/>
    </source>
</evidence>
<dbReference type="RefSeq" id="XP_012173878.2">
    <property type="nucleotide sequence ID" value="XM_012318488.3"/>
</dbReference>
<feature type="compositionally biased region" description="Basic and acidic residues" evidence="2">
    <location>
        <begin position="877"/>
        <end position="892"/>
    </location>
</feature>
<protein>
    <submittedName>
        <fullName evidence="4">Repetitive organellar protein isoform X2</fullName>
    </submittedName>
</protein>
<evidence type="ECO:0000313" key="4">
    <source>
        <dbReference type="RefSeq" id="XP_012173878.2"/>
    </source>
</evidence>
<accession>A0A9B2JYI9</accession>
<feature type="coiled-coil region" evidence="1">
    <location>
        <begin position="613"/>
        <end position="640"/>
    </location>
</feature>
<name>A0A9B2JYI9_BOMTE</name>
<feature type="coiled-coil region" evidence="1">
    <location>
        <begin position="240"/>
        <end position="463"/>
    </location>
</feature>
<dbReference type="AlphaFoldDB" id="A0A9B2JYI9"/>
<proteinExistence type="predicted"/>
<evidence type="ECO:0000313" key="3">
    <source>
        <dbReference type="Proteomes" id="UP000835206"/>
    </source>
</evidence>
<keyword evidence="1" id="KW-0175">Coiled coil</keyword>
<dbReference type="GeneID" id="105666738"/>
<dbReference type="Proteomes" id="UP000835206">
    <property type="component" value="Chromosome 6"/>
</dbReference>
<sequence>MYNYTCVYICKYFVYVVEDSVIAFNVKQDMTNSNEIEFDNISNAVNNKNLLSEIANNLDSCGLQKEYHNYTIKLSRKDVIDNIEKEIIEYFTHFLIKLRSLTQKLQIYVEIERPVIIKQTYYFYEILKDTQSAINVSQDITLKKQLISELYNQHKKENKKYDSCIKQLPNDLLHVQNKINECIENILYQLLNEILHTEETYLYDEKINKAIEIHLKSCINKINTALQGAGDQHIQITETIEEQQKELKRKSLEIAQLKEVVQQQRGEGIGLNEENIKIKEQLSKITTALNKKDDHVLKLEQQLEILKSELFIYDKDCNALKKENNNLENITNRLSKECRESKKQLIIKIEQVKNLSEQVRELLETKNLKTTLENKIKEIEKRLSDLQFENYELEKNIIQSNMIISTKEEAITTLKNKVNASNNILSQKIDEYKNAMEQKHHEIIKLEDENILLNEKLKDVEHKLTEMNVIIVSLTEQNDKINIIYTMQEDLAKLDKYEKKLKVELSNLRTQLINDQNSNKKLDNSLDIYLHENEILEKNVEYWKNENSELLIRLHNEVMEENLKSKLYTLSNQIYERLLSLQNLSNLEKDSSNSKFIKKLHDQYIIHQDEIIELTVNNRIKNFKLEYKDLKREVKEAEIEKIDVQLPNNVNIKKVPENNCITFERSNSPNNLLVEHTNIRFIDKMEHTKSEHNENQNEIMNRDCEIKHPKEIIKHLVQENAELRAILKSQMEEYQDKIILMKKNYDSSLNAVCERHKANVEILQKQFEDDMKSEKMFDSENWLLSLNMKELMELHEQITEFYATLNEAEKKFQILPINVHEEESMYKRIISSISKERNSHIQNEWQFMPFLGDAQKYRTLQTQDYKSNLGHNFGYHNGEEKSPELENKSKKDKQIEKDFTFDQQRWNFINQCSAYHKLSNIYEYTFPTN</sequence>
<reference evidence="4" key="1">
    <citation type="submission" date="2025-08" db="UniProtKB">
        <authorList>
            <consortium name="RefSeq"/>
        </authorList>
    </citation>
    <scope>IDENTIFICATION</scope>
</reference>
<organism evidence="3 4">
    <name type="scientific">Bombus terrestris</name>
    <name type="common">Buff-tailed bumblebee</name>
    <name type="synonym">Apis terrestris</name>
    <dbReference type="NCBI Taxonomy" id="30195"/>
    <lineage>
        <taxon>Eukaryota</taxon>
        <taxon>Metazoa</taxon>
        <taxon>Ecdysozoa</taxon>
        <taxon>Arthropoda</taxon>
        <taxon>Hexapoda</taxon>
        <taxon>Insecta</taxon>
        <taxon>Pterygota</taxon>
        <taxon>Neoptera</taxon>
        <taxon>Endopterygota</taxon>
        <taxon>Hymenoptera</taxon>
        <taxon>Apocrita</taxon>
        <taxon>Aculeata</taxon>
        <taxon>Apoidea</taxon>
        <taxon>Anthophila</taxon>
        <taxon>Apidae</taxon>
        <taxon>Bombus</taxon>
        <taxon>Bombus</taxon>
    </lineage>
</organism>